<dbReference type="InterPro" id="IPR010699">
    <property type="entry name" value="DUF1275"/>
</dbReference>
<evidence type="ECO:0008006" key="4">
    <source>
        <dbReference type="Google" id="ProtNLM"/>
    </source>
</evidence>
<dbReference type="HOGENOM" id="CLU_079303_0_1_9"/>
<evidence type="ECO:0000313" key="3">
    <source>
        <dbReference type="Proteomes" id="UP000003178"/>
    </source>
</evidence>
<gene>
    <name evidence="2" type="ORF">CLOHIR_00457</name>
</gene>
<dbReference type="Proteomes" id="UP000003178">
    <property type="component" value="Unassembled WGS sequence"/>
</dbReference>
<dbReference type="EMBL" id="ABWP01000015">
    <property type="protein sequence ID" value="EEA85883.1"/>
    <property type="molecule type" value="Genomic_DNA"/>
</dbReference>
<protein>
    <recommendedName>
        <fullName evidence="4">DUF1275 domain-containing protein</fullName>
    </recommendedName>
</protein>
<dbReference type="RefSeq" id="WP_006439379.1">
    <property type="nucleotide sequence ID" value="NZ_DS995355.1"/>
</dbReference>
<dbReference type="PANTHER" id="PTHR37314:SF4">
    <property type="entry name" value="UPF0700 TRANSMEMBRANE PROTEIN YOAK"/>
    <property type="match status" value="1"/>
</dbReference>
<keyword evidence="1" id="KW-1133">Transmembrane helix</keyword>
<evidence type="ECO:0000256" key="1">
    <source>
        <dbReference type="SAM" id="Phobius"/>
    </source>
</evidence>
<reference evidence="2 3" key="2">
    <citation type="submission" date="2008-10" db="EMBL/GenBank/DDBJ databases">
        <title>Draft genome sequence of Clostridium hiranonis (DSM 13275).</title>
        <authorList>
            <person name="Sudarsanam P."/>
            <person name="Ley R."/>
            <person name="Guruge J."/>
            <person name="Turnbaugh P.J."/>
            <person name="Mahowald M."/>
            <person name="Liep D."/>
            <person name="Gordon J."/>
        </authorList>
    </citation>
    <scope>NUCLEOTIDE SEQUENCE [LARGE SCALE GENOMIC DNA]</scope>
    <source>
        <strain evidence="2 3">DSM 13275</strain>
    </source>
</reference>
<feature type="transmembrane region" description="Helical" evidence="1">
    <location>
        <begin position="103"/>
        <end position="124"/>
    </location>
</feature>
<accession>B6FX58</accession>
<evidence type="ECO:0000313" key="2">
    <source>
        <dbReference type="EMBL" id="EEA85883.1"/>
    </source>
</evidence>
<dbReference type="eggNOG" id="COG3619">
    <property type="taxonomic scope" value="Bacteria"/>
</dbReference>
<keyword evidence="1" id="KW-0812">Transmembrane</keyword>
<reference evidence="2 3" key="1">
    <citation type="submission" date="2008-09" db="EMBL/GenBank/DDBJ databases">
        <authorList>
            <person name="Fulton L."/>
            <person name="Clifton S."/>
            <person name="Fulton B."/>
            <person name="Xu J."/>
            <person name="Minx P."/>
            <person name="Pepin K.H."/>
            <person name="Johnson M."/>
            <person name="Thiruvilangam P."/>
            <person name="Bhonagiri V."/>
            <person name="Nash W.E."/>
            <person name="Mardis E.R."/>
            <person name="Wilson R.K."/>
        </authorList>
    </citation>
    <scope>NUCLEOTIDE SEQUENCE [LARGE SCALE GENOMIC DNA]</scope>
    <source>
        <strain evidence="2 3">DSM 13275</strain>
    </source>
</reference>
<feature type="transmembrane region" description="Helical" evidence="1">
    <location>
        <begin position="74"/>
        <end position="96"/>
    </location>
</feature>
<keyword evidence="1" id="KW-0472">Membrane</keyword>
<feature type="transmembrane region" description="Helical" evidence="1">
    <location>
        <begin position="192"/>
        <end position="211"/>
    </location>
</feature>
<dbReference type="Pfam" id="PF06912">
    <property type="entry name" value="DUF1275"/>
    <property type="match status" value="1"/>
</dbReference>
<keyword evidence="3" id="KW-1185">Reference proteome</keyword>
<proteinExistence type="predicted"/>
<organism evidence="2 3">
    <name type="scientific">Peptacetobacter hiranonis (strain DSM 13275 / JCM 10541 / KCTC 15199 / TO-931)</name>
    <name type="common">Clostridium hiranonis</name>
    <dbReference type="NCBI Taxonomy" id="500633"/>
    <lineage>
        <taxon>Bacteria</taxon>
        <taxon>Bacillati</taxon>
        <taxon>Bacillota</taxon>
        <taxon>Clostridia</taxon>
        <taxon>Peptostreptococcales</taxon>
        <taxon>Peptostreptococcaceae</taxon>
        <taxon>Peptacetobacter</taxon>
    </lineage>
</organism>
<comment type="caution">
    <text evidence="2">The sequence shown here is derived from an EMBL/GenBank/DDBJ whole genome shotgun (WGS) entry which is preliminary data.</text>
</comment>
<feature type="transmembrane region" description="Helical" evidence="1">
    <location>
        <begin position="217"/>
        <end position="238"/>
    </location>
</feature>
<dbReference type="PANTHER" id="PTHR37314">
    <property type="entry name" value="SLR0142 PROTEIN"/>
    <property type="match status" value="1"/>
</dbReference>
<feature type="transmembrane region" description="Helical" evidence="1">
    <location>
        <begin position="26"/>
        <end position="44"/>
    </location>
</feature>
<dbReference type="AlphaFoldDB" id="B6FX58"/>
<name>B6FX58_PEPHT</name>
<sequence length="250" mass="28281">MEYKNVVRIATDLKEEQEEFLECEKWWIFAVLMFVGGFYGAYTYTARGGIFCNAQTANLVMLGMAIGSKNFGKAAYYLVPLTAYLAGTMLSEAWALSIKKFHFIRWDTMLILIEIIVVIILGFVPDSAPYQIAQISINFLCSMQYNTFRQAYKIPMATTFCTNHVRQIGVALTKAIRNHGEQKYVKRMNTHIAMIIMFVLGGTVATILVNFFTGRAIWAAVIPLTVIFVDLLHADLTIEKDKLHKKPSGH</sequence>